<dbReference type="InterPro" id="IPR027417">
    <property type="entry name" value="P-loop_NTPase"/>
</dbReference>
<name>A0A485LEE9_9STRA</name>
<sequence>MKTGLVLGLDGAGKTMLLRQLSRVCKDDQHPKLGSVFATLRSRLFATEAKVSDTEAPPEYATVPTTGVEEETLTYHNLTFTLREVGAPMLSMWKSYFSASDFFIFVVDATNLPQLAAAAIEFFNVLQAPPMQSKPGFLLLNKMDMPCTVSTPWLRSLFCLDQLCATTNLQVIQVSAVSGLHLDSLLQALTTKLSPPRYSHRLSALRDPSTNRIHPTTTAPSHA</sequence>
<keyword evidence="7" id="KW-1185">Reference proteome</keyword>
<evidence type="ECO:0000256" key="1">
    <source>
        <dbReference type="ARBA" id="ARBA00022741"/>
    </source>
</evidence>
<dbReference type="EMBL" id="VJMH01006400">
    <property type="protein sequence ID" value="KAF0689981.1"/>
    <property type="molecule type" value="Genomic_DNA"/>
</dbReference>
<gene>
    <name evidence="6" type="primary">Aste57867_18625</name>
    <name evidence="5" type="ORF">As57867_018563</name>
    <name evidence="6" type="ORF">ASTE57867_18625</name>
</gene>
<reference evidence="5" key="2">
    <citation type="submission" date="2019-06" db="EMBL/GenBank/DDBJ databases">
        <title>Genomics analysis of Aphanomyces spp. identifies a new class of oomycete effector associated with host adaptation.</title>
        <authorList>
            <person name="Gaulin E."/>
        </authorList>
    </citation>
    <scope>NUCLEOTIDE SEQUENCE</scope>
    <source>
        <strain evidence="5">CBS 578.67</strain>
    </source>
</reference>
<dbReference type="GO" id="GO:0003924">
    <property type="term" value="F:GTPase activity"/>
    <property type="evidence" value="ECO:0007669"/>
    <property type="project" value="InterPro"/>
</dbReference>
<dbReference type="Gene3D" id="3.40.50.300">
    <property type="entry name" value="P-loop containing nucleotide triphosphate hydrolases"/>
    <property type="match status" value="1"/>
</dbReference>
<keyword evidence="4" id="KW-0479">Metal-binding</keyword>
<organism evidence="6 7">
    <name type="scientific">Aphanomyces stellatus</name>
    <dbReference type="NCBI Taxonomy" id="120398"/>
    <lineage>
        <taxon>Eukaryota</taxon>
        <taxon>Sar</taxon>
        <taxon>Stramenopiles</taxon>
        <taxon>Oomycota</taxon>
        <taxon>Saprolegniomycetes</taxon>
        <taxon>Saprolegniales</taxon>
        <taxon>Verrucalvaceae</taxon>
        <taxon>Aphanomyces</taxon>
    </lineage>
</organism>
<evidence type="ECO:0000313" key="6">
    <source>
        <dbReference type="EMBL" id="VFT95360.1"/>
    </source>
</evidence>
<dbReference type="SUPFAM" id="SSF52540">
    <property type="entry name" value="P-loop containing nucleoside triphosphate hydrolases"/>
    <property type="match status" value="1"/>
</dbReference>
<evidence type="ECO:0000313" key="7">
    <source>
        <dbReference type="Proteomes" id="UP000332933"/>
    </source>
</evidence>
<dbReference type="PANTHER" id="PTHR46688">
    <property type="entry name" value="ADP-RIBOSYLATION FACTOR-LIKE PROTEIN 16"/>
    <property type="match status" value="1"/>
</dbReference>
<dbReference type="GO" id="GO:0005525">
    <property type="term" value="F:GTP binding"/>
    <property type="evidence" value="ECO:0007669"/>
    <property type="project" value="UniProtKB-KW"/>
</dbReference>
<dbReference type="PANTHER" id="PTHR46688:SF1">
    <property type="entry name" value="ADP-RIBOSYLATION FACTOR-LIKE PROTEIN 16"/>
    <property type="match status" value="1"/>
</dbReference>
<dbReference type="SMART" id="SM00177">
    <property type="entry name" value="ARF"/>
    <property type="match status" value="1"/>
</dbReference>
<dbReference type="OrthoDB" id="365445at2759"/>
<feature type="binding site" evidence="4">
    <location>
        <position position="65"/>
    </location>
    <ligand>
        <name>Mg(2+)</name>
        <dbReference type="ChEBI" id="CHEBI:18420"/>
    </ligand>
</feature>
<reference evidence="6 7" key="1">
    <citation type="submission" date="2019-03" db="EMBL/GenBank/DDBJ databases">
        <authorList>
            <person name="Gaulin E."/>
            <person name="Dumas B."/>
        </authorList>
    </citation>
    <scope>NUCLEOTIDE SEQUENCE [LARGE SCALE GENOMIC DNA]</scope>
    <source>
        <strain evidence="6">CBS 568.67</strain>
    </source>
</reference>
<feature type="binding site" evidence="4">
    <location>
        <position position="15"/>
    </location>
    <ligand>
        <name>Mg(2+)</name>
        <dbReference type="ChEBI" id="CHEBI:18420"/>
    </ligand>
</feature>
<keyword evidence="2 3" id="KW-0342">GTP-binding</keyword>
<dbReference type="Pfam" id="PF00025">
    <property type="entry name" value="Arf"/>
    <property type="match status" value="1"/>
</dbReference>
<feature type="binding site" evidence="3">
    <location>
        <begin position="8"/>
        <end position="15"/>
    </location>
    <ligand>
        <name>GTP</name>
        <dbReference type="ChEBI" id="CHEBI:37565"/>
    </ligand>
</feature>
<evidence type="ECO:0000256" key="3">
    <source>
        <dbReference type="PIRSR" id="PIRSR606689-1"/>
    </source>
</evidence>
<feature type="binding site" evidence="3">
    <location>
        <begin position="141"/>
        <end position="144"/>
    </location>
    <ligand>
        <name>GTP</name>
        <dbReference type="ChEBI" id="CHEBI:37565"/>
    </ligand>
</feature>
<keyword evidence="4" id="KW-0460">Magnesium</keyword>
<proteinExistence type="predicted"/>
<dbReference type="GO" id="GO:0046872">
    <property type="term" value="F:metal ion binding"/>
    <property type="evidence" value="ECO:0007669"/>
    <property type="project" value="UniProtKB-KW"/>
</dbReference>
<dbReference type="EMBL" id="CAADRA010006421">
    <property type="protein sequence ID" value="VFT95360.1"/>
    <property type="molecule type" value="Genomic_DNA"/>
</dbReference>
<dbReference type="AlphaFoldDB" id="A0A485LEE9"/>
<protein>
    <submittedName>
        <fullName evidence="6">Aste57867_18625 protein</fullName>
    </submittedName>
</protein>
<evidence type="ECO:0000256" key="2">
    <source>
        <dbReference type="ARBA" id="ARBA00023134"/>
    </source>
</evidence>
<accession>A0A485LEE9</accession>
<evidence type="ECO:0000256" key="4">
    <source>
        <dbReference type="PIRSR" id="PIRSR606689-2"/>
    </source>
</evidence>
<dbReference type="Proteomes" id="UP000332933">
    <property type="component" value="Unassembled WGS sequence"/>
</dbReference>
<keyword evidence="1 3" id="KW-0547">Nucleotide-binding</keyword>
<dbReference type="PROSITE" id="PS51417">
    <property type="entry name" value="ARF"/>
    <property type="match status" value="1"/>
</dbReference>
<evidence type="ECO:0000313" key="5">
    <source>
        <dbReference type="EMBL" id="KAF0689981.1"/>
    </source>
</evidence>
<dbReference type="InterPro" id="IPR006689">
    <property type="entry name" value="Small_GTPase_ARF/SAR"/>
</dbReference>